<reference evidence="1 2" key="1">
    <citation type="submission" date="2019-06" db="EMBL/GenBank/DDBJ databases">
        <title>Sulfurimonas gotlandica sp. nov., a chemoautotrophic and psychrotolerant epsilonproteobacterium isolated from a pelagic redoxcline, and an emended description of the genus Sulfurimonas.</title>
        <authorList>
            <person name="Wang S."/>
            <person name="Jiang L."/>
            <person name="Shao Z."/>
        </authorList>
    </citation>
    <scope>NUCLEOTIDE SEQUENCE [LARGE SCALE GENOMIC DNA]</scope>
    <source>
        <strain evidence="1 2">S2-6</strain>
    </source>
</reference>
<dbReference type="Proteomes" id="UP000593719">
    <property type="component" value="Chromosome"/>
</dbReference>
<proteinExistence type="predicted"/>
<evidence type="ECO:0000313" key="1">
    <source>
        <dbReference type="EMBL" id="QOP43085.1"/>
    </source>
</evidence>
<dbReference type="KEGG" id="ssei:FJR45_03595"/>
<accession>A0A7M1B0B3</accession>
<name>A0A7M1B0B3_9BACT</name>
<sequence>MEISSSSAIQNLYTKKLSADDVKAIKKEIAQNMKEIALHVNEKPNSVDETINKIVSNFQDFQSFLESVGYDGKKSVADLSKEEGERMLQKMFEKADFQKLDIKV</sequence>
<gene>
    <name evidence="1" type="ORF">FJR45_03595</name>
</gene>
<dbReference type="AlphaFoldDB" id="A0A7M1B0B3"/>
<evidence type="ECO:0000313" key="2">
    <source>
        <dbReference type="Proteomes" id="UP000593719"/>
    </source>
</evidence>
<dbReference type="RefSeq" id="WP_193151395.1">
    <property type="nucleotide sequence ID" value="NZ_CP041235.1"/>
</dbReference>
<dbReference type="EMBL" id="CP041235">
    <property type="protein sequence ID" value="QOP43085.1"/>
    <property type="molecule type" value="Genomic_DNA"/>
</dbReference>
<protein>
    <submittedName>
        <fullName evidence="1">Uncharacterized protein</fullName>
    </submittedName>
</protein>
<keyword evidence="2" id="KW-1185">Reference proteome</keyword>
<organism evidence="1 2">
    <name type="scientific">Sulfurimonas sediminis</name>
    <dbReference type="NCBI Taxonomy" id="2590020"/>
    <lineage>
        <taxon>Bacteria</taxon>
        <taxon>Pseudomonadati</taxon>
        <taxon>Campylobacterota</taxon>
        <taxon>Epsilonproteobacteria</taxon>
        <taxon>Campylobacterales</taxon>
        <taxon>Sulfurimonadaceae</taxon>
        <taxon>Sulfurimonas</taxon>
    </lineage>
</organism>